<dbReference type="FunFam" id="1.25.40.10:FF:000348">
    <property type="entry name" value="Pentatricopeptide repeat-containing protein chloroplastic"/>
    <property type="match status" value="1"/>
</dbReference>
<dbReference type="InterPro" id="IPR011990">
    <property type="entry name" value="TPR-like_helical_dom_sf"/>
</dbReference>
<dbReference type="Gene3D" id="1.25.40.10">
    <property type="entry name" value="Tetratricopeptide repeat domain"/>
    <property type="match status" value="3"/>
</dbReference>
<dbReference type="Pfam" id="PF13041">
    <property type="entry name" value="PPR_2"/>
    <property type="match status" value="2"/>
</dbReference>
<gene>
    <name evidence="3" type="ORF">ILEXP_LOCUS3226</name>
</gene>
<evidence type="ECO:0000313" key="4">
    <source>
        <dbReference type="Proteomes" id="UP001642360"/>
    </source>
</evidence>
<keyword evidence="4" id="KW-1185">Reference proteome</keyword>
<dbReference type="Proteomes" id="UP001642360">
    <property type="component" value="Unassembled WGS sequence"/>
</dbReference>
<feature type="repeat" description="PPR" evidence="2">
    <location>
        <begin position="160"/>
        <end position="194"/>
    </location>
</feature>
<reference evidence="3 4" key="1">
    <citation type="submission" date="2024-02" db="EMBL/GenBank/DDBJ databases">
        <authorList>
            <person name="Vignale AGUSTIN F."/>
            <person name="Sosa J E."/>
            <person name="Modenutti C."/>
        </authorList>
    </citation>
    <scope>NUCLEOTIDE SEQUENCE [LARGE SCALE GENOMIC DNA]</scope>
</reference>
<comment type="caution">
    <text evidence="3">The sequence shown here is derived from an EMBL/GenBank/DDBJ whole genome shotgun (WGS) entry which is preliminary data.</text>
</comment>
<proteinExistence type="predicted"/>
<dbReference type="PANTHER" id="PTHR47926">
    <property type="entry name" value="PENTATRICOPEPTIDE REPEAT-CONTAINING PROTEIN"/>
    <property type="match status" value="1"/>
</dbReference>
<feature type="repeat" description="PPR" evidence="2">
    <location>
        <begin position="129"/>
        <end position="159"/>
    </location>
</feature>
<accession>A0ABC8QU29</accession>
<dbReference type="InterPro" id="IPR046849">
    <property type="entry name" value="E2_motif"/>
</dbReference>
<dbReference type="Pfam" id="PF01535">
    <property type="entry name" value="PPR"/>
    <property type="match status" value="2"/>
</dbReference>
<evidence type="ECO:0000256" key="1">
    <source>
        <dbReference type="ARBA" id="ARBA00022737"/>
    </source>
</evidence>
<evidence type="ECO:0000313" key="3">
    <source>
        <dbReference type="EMBL" id="CAK9136251.1"/>
    </source>
</evidence>
<keyword evidence="1" id="KW-0677">Repeat</keyword>
<feature type="repeat" description="PPR" evidence="2">
    <location>
        <begin position="265"/>
        <end position="299"/>
    </location>
</feature>
<protein>
    <submittedName>
        <fullName evidence="3">Uncharacterized protein</fullName>
    </submittedName>
</protein>
<dbReference type="AlphaFoldDB" id="A0ABC8QU29"/>
<dbReference type="Pfam" id="PF20431">
    <property type="entry name" value="E_motif"/>
    <property type="match status" value="1"/>
</dbReference>
<name>A0ABC8QU29_9AQUA</name>
<dbReference type="SUPFAM" id="SSF48452">
    <property type="entry name" value="TPR-like"/>
    <property type="match status" value="1"/>
</dbReference>
<sequence>MQVYTKLTSTAHPCLNLSHPTVESFVWNILIRAHFQRKALLTNPTDSPLSVFLRMRFHGVEADFHTFPFLLQSFNSPSHLHSGKSIHAQITHFGLSCDPFVQTSLVNMYSSCRNLGSAQRVFDAILQPDLPSWNSILNANVKVGLIDVARKLFDQMPQRNVISWSCMMDGYVRRGHYKETLALFREMQKLEFNDVMPNEFTMSVVFSACGRLGALEHGKWAHAYVDKCGMKVDVVLGTSLIDMYAKCGSIDRARWVFNHLGPIKDVMSWSAMISGLAMHGHGEECLDLFSEMVNNGVRPNPVTFLGVLCACVHGGLVSEGKEYFRRMSKDFGIAPSIQHYGCMVDLYGRAGLIEEAWVVVKSMPMEPDVLVWGALLSGSRMHGDIETCEAALRKLIDLEPTNSGAYVLLSNVYAKMGRWKDVRHVRDLMEAKGIRKVPGCSLVEVEGVVHEFSVGDKSHPDTREIYMMLEEIIDRLKLEGYIGNTKEVLLDLDEEGNRWHSHYTLSRIGNLTAQSGAKFIGFHTRSPASASRCSIA</sequence>
<dbReference type="InterPro" id="IPR046960">
    <property type="entry name" value="PPR_At4g14850-like_plant"/>
</dbReference>
<evidence type="ECO:0000256" key="2">
    <source>
        <dbReference type="PROSITE-ProRule" id="PRU00708"/>
    </source>
</evidence>
<dbReference type="PANTHER" id="PTHR47926:SF537">
    <property type="entry name" value="PENTACOTRIPEPTIDE-REPEAT REGION OF PRORP DOMAIN-CONTAINING PROTEIN"/>
    <property type="match status" value="1"/>
</dbReference>
<dbReference type="FunFam" id="1.25.40.10:FF:000184">
    <property type="entry name" value="Pentatricopeptide repeat-containing protein, chloroplastic"/>
    <property type="match status" value="1"/>
</dbReference>
<dbReference type="PROSITE" id="PS51375">
    <property type="entry name" value="PPR"/>
    <property type="match status" value="4"/>
</dbReference>
<dbReference type="InterPro" id="IPR002885">
    <property type="entry name" value="PPR_rpt"/>
</dbReference>
<organism evidence="3 4">
    <name type="scientific">Ilex paraguariensis</name>
    <name type="common">yerba mate</name>
    <dbReference type="NCBI Taxonomy" id="185542"/>
    <lineage>
        <taxon>Eukaryota</taxon>
        <taxon>Viridiplantae</taxon>
        <taxon>Streptophyta</taxon>
        <taxon>Embryophyta</taxon>
        <taxon>Tracheophyta</taxon>
        <taxon>Spermatophyta</taxon>
        <taxon>Magnoliopsida</taxon>
        <taxon>eudicotyledons</taxon>
        <taxon>Gunneridae</taxon>
        <taxon>Pentapetalae</taxon>
        <taxon>asterids</taxon>
        <taxon>campanulids</taxon>
        <taxon>Aquifoliales</taxon>
        <taxon>Aquifoliaceae</taxon>
        <taxon>Ilex</taxon>
    </lineage>
</organism>
<dbReference type="EMBL" id="CAUOFW020000744">
    <property type="protein sequence ID" value="CAK9136251.1"/>
    <property type="molecule type" value="Genomic_DNA"/>
</dbReference>
<dbReference type="Pfam" id="PF20430">
    <property type="entry name" value="Eplus_motif"/>
    <property type="match status" value="1"/>
</dbReference>
<dbReference type="NCBIfam" id="TIGR00756">
    <property type="entry name" value="PPR"/>
    <property type="match status" value="4"/>
</dbReference>
<dbReference type="InterPro" id="IPR046848">
    <property type="entry name" value="E_motif"/>
</dbReference>
<feature type="repeat" description="PPR" evidence="2">
    <location>
        <begin position="402"/>
        <end position="436"/>
    </location>
</feature>